<reference evidence="1 2" key="1">
    <citation type="submission" date="2024-01" db="EMBL/GenBank/DDBJ databases">
        <title>The genome of the rayed Mediterranean limpet Patella caerulea (Linnaeus, 1758).</title>
        <authorList>
            <person name="Anh-Thu Weber A."/>
            <person name="Halstead-Nussloch G."/>
        </authorList>
    </citation>
    <scope>NUCLEOTIDE SEQUENCE [LARGE SCALE GENOMIC DNA]</scope>
    <source>
        <strain evidence="1">AATW-2023a</strain>
        <tissue evidence="1">Whole specimen</tissue>
    </source>
</reference>
<dbReference type="InterPro" id="IPR036188">
    <property type="entry name" value="FAD/NAD-bd_sf"/>
</dbReference>
<name>A0AAN8JYS0_PATCE</name>
<evidence type="ECO:0000313" key="2">
    <source>
        <dbReference type="Proteomes" id="UP001347796"/>
    </source>
</evidence>
<protein>
    <submittedName>
        <fullName evidence="1">Uncharacterized protein</fullName>
    </submittedName>
</protein>
<proteinExistence type="predicted"/>
<dbReference type="PANTHER" id="PTHR15192:SF8">
    <property type="entry name" value="FAD_NAD(P)-BINDING DOMAIN-CONTAINING PROTEIN"/>
    <property type="match status" value="1"/>
</dbReference>
<dbReference type="Gene3D" id="3.50.50.60">
    <property type="entry name" value="FAD/NAD(P)-binding domain"/>
    <property type="match status" value="1"/>
</dbReference>
<dbReference type="PANTHER" id="PTHR15192">
    <property type="entry name" value="PROTEIN CBG05349"/>
    <property type="match status" value="1"/>
</dbReference>
<dbReference type="Proteomes" id="UP001347796">
    <property type="component" value="Unassembled WGS sequence"/>
</dbReference>
<dbReference type="InterPro" id="IPR029731">
    <property type="entry name" value="OSGIN1/2"/>
</dbReference>
<organism evidence="1 2">
    <name type="scientific">Patella caerulea</name>
    <name type="common">Rayed Mediterranean limpet</name>
    <dbReference type="NCBI Taxonomy" id="87958"/>
    <lineage>
        <taxon>Eukaryota</taxon>
        <taxon>Metazoa</taxon>
        <taxon>Spiralia</taxon>
        <taxon>Lophotrochozoa</taxon>
        <taxon>Mollusca</taxon>
        <taxon>Gastropoda</taxon>
        <taxon>Patellogastropoda</taxon>
        <taxon>Patelloidea</taxon>
        <taxon>Patellidae</taxon>
        <taxon>Patella</taxon>
    </lineage>
</organism>
<dbReference type="Pfam" id="PF13738">
    <property type="entry name" value="Pyr_redox_3"/>
    <property type="match status" value="1"/>
</dbReference>
<evidence type="ECO:0000313" key="1">
    <source>
        <dbReference type="EMBL" id="KAK6185826.1"/>
    </source>
</evidence>
<keyword evidence="2" id="KW-1185">Reference proteome</keyword>
<comment type="caution">
    <text evidence="1">The sequence shown here is derived from an EMBL/GenBank/DDBJ whole genome shotgun (WGS) entry which is preliminary data.</text>
</comment>
<gene>
    <name evidence="1" type="ORF">SNE40_007974</name>
</gene>
<accession>A0AAN8JYS0</accession>
<dbReference type="AlphaFoldDB" id="A0AAN8JYS0"/>
<dbReference type="EMBL" id="JAZGQO010000006">
    <property type="protein sequence ID" value="KAK6185826.1"/>
    <property type="molecule type" value="Genomic_DNA"/>
</dbReference>
<dbReference type="SUPFAM" id="SSF51905">
    <property type="entry name" value="FAD/NAD(P)-binding domain"/>
    <property type="match status" value="1"/>
</dbReference>
<sequence length="494" mass="54672">MASHICSFINGTQFTDVVIVGNGPSAISLSFLLSGNRPYYNGIPHSNEILTRKLEDIKNGLSIVDQDLEYLSEGLEGRTSNPVALLLDALQHPDADLGADNPSLLYWKKVENVAIPHVVLGKTKPGGSWQRMDGSMQTLSLNSWMELPTAPFREWLAKKKMSTMAANSSNRATIADVKDYYLDFVQQKELAPNFYDYHTVTSVQKVFQLKSCIDGESGEVEPCCQNVKQNHSYLWEVRGYRLVSGTDDVENGNIIREEFCFVAPCVVLANGTYDIPNKLGVEGENLPNVIHSLSDFEKVIKNNNLSSTSDSILVVGAGLSAADAILMATQKGIPVVHSFRCSSNDPSLIFRKLPAVMYPEYHTIHSYMKGNQECELYKPYAKHKVVEIMEENTVLIQALGSDTITSVNVSYTVIMIGSRSDLSFLPNEGRNLGVVPKWPIDSKHNPFDINVYSYQSNYEPGLYAMGPLVGDNFVRFGIGGALGIVNHMLARQKE</sequence>